<gene>
    <name evidence="5" type="ORF">C7K25_10575</name>
</gene>
<dbReference type="SUPFAM" id="SSF50249">
    <property type="entry name" value="Nucleic acid-binding proteins"/>
    <property type="match status" value="1"/>
</dbReference>
<dbReference type="Gene3D" id="2.40.50.140">
    <property type="entry name" value="Nucleic acid-binding proteins"/>
    <property type="match status" value="1"/>
</dbReference>
<dbReference type="InterPro" id="IPR012340">
    <property type="entry name" value="NA-bd_OB-fold"/>
</dbReference>
<sequence length="211" mass="22196">MTDFITVTGTVGTTPEHKVVGEQALSRTTFRLASSERRRAADEQRWEDAHTNWYSITAFGRLAANLTASLEKGQRVMVSGKLRIRTYTREDGSQGTQVEIIASAIGHDLSFQIATAAKRPGGERSGDAAAEGPLPDGPTPEDASPVYPAPPPNYSPAQAAPSTADWSSGLGATATVSPAEVDGEGDDDGESESDSSMLVDAQTGEVVETPF</sequence>
<evidence type="ECO:0000256" key="3">
    <source>
        <dbReference type="RuleBase" id="RU000524"/>
    </source>
</evidence>
<dbReference type="GO" id="GO:0003677">
    <property type="term" value="F:DNA binding"/>
    <property type="evidence" value="ECO:0007669"/>
    <property type="project" value="UniProtKB-KW"/>
</dbReference>
<dbReference type="Proteomes" id="UP001170379">
    <property type="component" value="Unassembled WGS sequence"/>
</dbReference>
<dbReference type="CDD" id="cd04496">
    <property type="entry name" value="SSB_OBF"/>
    <property type="match status" value="1"/>
</dbReference>
<dbReference type="NCBIfam" id="TIGR00621">
    <property type="entry name" value="ssb"/>
    <property type="match status" value="1"/>
</dbReference>
<dbReference type="InterPro" id="IPR000424">
    <property type="entry name" value="Primosome_PriB/ssb"/>
</dbReference>
<keyword evidence="1 2" id="KW-0238">DNA-binding</keyword>
<organism evidence="5 6">
    <name type="scientific">Gulosibacter molinativorax</name>
    <dbReference type="NCBI Taxonomy" id="256821"/>
    <lineage>
        <taxon>Bacteria</taxon>
        <taxon>Bacillati</taxon>
        <taxon>Actinomycetota</taxon>
        <taxon>Actinomycetes</taxon>
        <taxon>Micrococcales</taxon>
        <taxon>Microbacteriaceae</taxon>
        <taxon>Gulosibacter</taxon>
    </lineage>
</organism>
<name>A0ABT7C9N9_9MICO</name>
<dbReference type="InterPro" id="IPR011344">
    <property type="entry name" value="ssDNA-bd"/>
</dbReference>
<feature type="compositionally biased region" description="Acidic residues" evidence="4">
    <location>
        <begin position="181"/>
        <end position="193"/>
    </location>
</feature>
<feature type="region of interest" description="Disordered" evidence="4">
    <location>
        <begin position="118"/>
        <end position="211"/>
    </location>
</feature>
<proteinExistence type="predicted"/>
<comment type="caution">
    <text evidence="5">The sequence shown here is derived from an EMBL/GenBank/DDBJ whole genome shotgun (WGS) entry which is preliminary data.</text>
</comment>
<keyword evidence="6" id="KW-1185">Reference proteome</keyword>
<dbReference type="PANTHER" id="PTHR10302:SF0">
    <property type="entry name" value="SINGLE-STRANDED DNA-BINDING PROTEIN, MITOCHONDRIAL"/>
    <property type="match status" value="1"/>
</dbReference>
<dbReference type="PANTHER" id="PTHR10302">
    <property type="entry name" value="SINGLE-STRANDED DNA-BINDING PROTEIN"/>
    <property type="match status" value="1"/>
</dbReference>
<protein>
    <recommendedName>
        <fullName evidence="3">Single-stranded DNA-binding protein</fullName>
    </recommendedName>
</protein>
<dbReference type="RefSeq" id="WP_051266953.1">
    <property type="nucleotide sequence ID" value="NZ_CP028426.1"/>
</dbReference>
<evidence type="ECO:0000313" key="5">
    <source>
        <dbReference type="EMBL" id="MDJ1371805.1"/>
    </source>
</evidence>
<evidence type="ECO:0000256" key="4">
    <source>
        <dbReference type="SAM" id="MobiDB-lite"/>
    </source>
</evidence>
<reference evidence="5" key="2">
    <citation type="journal article" date="2022" name="Sci. Rep.">
        <title>In silico prediction of the enzymes involved in the degradation of the herbicide molinate by Gulosibacter molinativorax ON4T.</title>
        <authorList>
            <person name="Lopes A.R."/>
            <person name="Bunin E."/>
            <person name="Viana A.T."/>
            <person name="Froufe H."/>
            <person name="Munoz-Merida A."/>
            <person name="Pinho D."/>
            <person name="Figueiredo J."/>
            <person name="Barroso C."/>
            <person name="Vaz-Moreira I."/>
            <person name="Bellanger X."/>
            <person name="Egas C."/>
            <person name="Nunes O.C."/>
        </authorList>
    </citation>
    <scope>NUCLEOTIDE SEQUENCE</scope>
    <source>
        <strain evidence="5">ON4</strain>
    </source>
</reference>
<dbReference type="EMBL" id="PXVD01000016">
    <property type="protein sequence ID" value="MDJ1371805.1"/>
    <property type="molecule type" value="Genomic_DNA"/>
</dbReference>
<dbReference type="PROSITE" id="PS50935">
    <property type="entry name" value="SSB"/>
    <property type="match status" value="1"/>
</dbReference>
<reference evidence="5" key="1">
    <citation type="submission" date="2018-03" db="EMBL/GenBank/DDBJ databases">
        <authorList>
            <person name="Nunes O.C."/>
            <person name="Lopes A.R."/>
            <person name="Froufe H."/>
            <person name="Munoz-Merida A."/>
            <person name="Barroso C."/>
            <person name="Egas C."/>
        </authorList>
    </citation>
    <scope>NUCLEOTIDE SEQUENCE</scope>
    <source>
        <strain evidence="5">ON4</strain>
    </source>
</reference>
<dbReference type="Pfam" id="PF00436">
    <property type="entry name" value="SSB"/>
    <property type="match status" value="1"/>
</dbReference>
<accession>A0ABT7C9N9</accession>
<evidence type="ECO:0000256" key="2">
    <source>
        <dbReference type="PROSITE-ProRule" id="PRU00252"/>
    </source>
</evidence>
<evidence type="ECO:0000313" key="6">
    <source>
        <dbReference type="Proteomes" id="UP001170379"/>
    </source>
</evidence>
<evidence type="ECO:0000256" key="1">
    <source>
        <dbReference type="ARBA" id="ARBA00023125"/>
    </source>
</evidence>